<dbReference type="AlphaFoldDB" id="A0A9D4P4A4"/>
<reference evidence="1" key="2">
    <citation type="journal article" date="2021" name="World Allergy Organ. J.">
        <title>Chromosome-level assembly of Dermatophagoides farinae genome and transcriptome reveals two novel allergens Der f 37 and Der f 39.</title>
        <authorList>
            <person name="Chen J."/>
            <person name="Cai Z."/>
            <person name="Fan D."/>
            <person name="Hu J."/>
            <person name="Hou Y."/>
            <person name="He Y."/>
            <person name="Zhang Z."/>
            <person name="Zhao Z."/>
            <person name="Gao P."/>
            <person name="Hu W."/>
            <person name="Sun J."/>
            <person name="Li J."/>
            <person name="Ji K."/>
        </authorList>
    </citation>
    <scope>NUCLEOTIDE SEQUENCE</scope>
    <source>
        <strain evidence="1">JKM2019</strain>
    </source>
</reference>
<dbReference type="Proteomes" id="UP000828236">
    <property type="component" value="Unassembled WGS sequence"/>
</dbReference>
<gene>
    <name evidence="1" type="ORF">HUG17_10090</name>
</gene>
<organism evidence="1">
    <name type="scientific">Dermatophagoides farinae</name>
    <name type="common">American house dust mite</name>
    <dbReference type="NCBI Taxonomy" id="6954"/>
    <lineage>
        <taxon>Eukaryota</taxon>
        <taxon>Metazoa</taxon>
        <taxon>Ecdysozoa</taxon>
        <taxon>Arthropoda</taxon>
        <taxon>Chelicerata</taxon>
        <taxon>Arachnida</taxon>
        <taxon>Acari</taxon>
        <taxon>Acariformes</taxon>
        <taxon>Sarcoptiformes</taxon>
        <taxon>Astigmata</taxon>
        <taxon>Psoroptidia</taxon>
        <taxon>Analgoidea</taxon>
        <taxon>Pyroglyphidae</taxon>
        <taxon>Dermatophagoidinae</taxon>
        <taxon>Dermatophagoides</taxon>
    </lineage>
</organism>
<sequence length="133" mass="15243">MREQELRNFRSFTTEYEERNAISAKHIENMREITERLESEVEKDGHSNERLHQILDCLKENIVDHIGNEIPDGLPVELVDNLINTTDDDNSGAAITTTIQPVQEYEYGPVTQDNLDKFIDTLNSIASLDEIVI</sequence>
<evidence type="ECO:0000313" key="1">
    <source>
        <dbReference type="EMBL" id="KAH7643399.1"/>
    </source>
</evidence>
<name>A0A9D4P4A4_DERFA</name>
<protein>
    <submittedName>
        <fullName evidence="1">High mobility group protein 20a-like isoform x2</fullName>
    </submittedName>
</protein>
<comment type="caution">
    <text evidence="1">The sequence shown here is derived from an EMBL/GenBank/DDBJ whole genome shotgun (WGS) entry which is preliminary data.</text>
</comment>
<accession>A0A9D4P4A4</accession>
<proteinExistence type="predicted"/>
<dbReference type="EMBL" id="SDOV01000003">
    <property type="protein sequence ID" value="KAH7643399.1"/>
    <property type="molecule type" value="Genomic_DNA"/>
</dbReference>
<reference evidence="1" key="1">
    <citation type="submission" date="2020-06" db="EMBL/GenBank/DDBJ databases">
        <authorList>
            <person name="Ji K."/>
            <person name="Li J."/>
        </authorList>
    </citation>
    <scope>NUCLEOTIDE SEQUENCE</scope>
    <source>
        <strain evidence="1">JKM2019</strain>
        <tissue evidence="1">Whole body</tissue>
    </source>
</reference>